<evidence type="ECO:0000256" key="2">
    <source>
        <dbReference type="ARBA" id="ARBA00022679"/>
    </source>
</evidence>
<dbReference type="GO" id="GO:0005975">
    <property type="term" value="P:carbohydrate metabolic process"/>
    <property type="evidence" value="ECO:0007669"/>
    <property type="project" value="InterPro"/>
</dbReference>
<dbReference type="PATRIC" id="fig|1123384.7.peg.540"/>
<keyword evidence="2" id="KW-0808">Transferase</keyword>
<reference evidence="6 7" key="1">
    <citation type="submission" date="2014-01" db="EMBL/GenBank/DDBJ databases">
        <title>Genome sequencing of Thermotog hypogea.</title>
        <authorList>
            <person name="Zhang X."/>
            <person name="Alvare G."/>
            <person name="Fristensky B."/>
            <person name="Chen L."/>
            <person name="Suen T."/>
            <person name="Chen Q."/>
            <person name="Ma K."/>
        </authorList>
    </citation>
    <scope>NUCLEOTIDE SEQUENCE [LARGE SCALE GENOMIC DNA]</scope>
    <source>
        <strain evidence="6 7">DSM 11164</strain>
    </source>
</reference>
<dbReference type="Pfam" id="PF00370">
    <property type="entry name" value="FGGY_N"/>
    <property type="match status" value="1"/>
</dbReference>
<dbReference type="SUPFAM" id="SSF53067">
    <property type="entry name" value="Actin-like ATPase domain"/>
    <property type="match status" value="2"/>
</dbReference>
<evidence type="ECO:0000256" key="3">
    <source>
        <dbReference type="ARBA" id="ARBA00022777"/>
    </source>
</evidence>
<protein>
    <submittedName>
        <fullName evidence="6">Carbohydrate kinase</fullName>
    </submittedName>
</protein>
<dbReference type="Pfam" id="PF02782">
    <property type="entry name" value="FGGY_C"/>
    <property type="match status" value="1"/>
</dbReference>
<evidence type="ECO:0000313" key="7">
    <source>
        <dbReference type="Proteomes" id="UP000077469"/>
    </source>
</evidence>
<feature type="domain" description="Carbohydrate kinase FGGY N-terminal" evidence="4">
    <location>
        <begin position="6"/>
        <end position="225"/>
    </location>
</feature>
<dbReference type="EMBL" id="CP007141">
    <property type="protein sequence ID" value="AJC73300.1"/>
    <property type="molecule type" value="Genomic_DNA"/>
</dbReference>
<dbReference type="RefSeq" id="WP_031503849.1">
    <property type="nucleotide sequence ID" value="NC_022795.1"/>
</dbReference>
<dbReference type="Proteomes" id="UP000077469">
    <property type="component" value="Chromosome"/>
</dbReference>
<dbReference type="InterPro" id="IPR050406">
    <property type="entry name" value="FGGY_Carb_Kinase"/>
</dbReference>
<dbReference type="Gene3D" id="3.30.420.40">
    <property type="match status" value="2"/>
</dbReference>
<sequence>MSSDLVMAVDIGTTNVKLALFDTEGRKLFHFERQCREDVSNGRHEIDPQKWWTAFVRGVHAANEELRKRVRAICISSQGPTIVLVDREGRLVGKAIGWLDNRGQQHLQSLRMQSIDEQTASAVAKLIELKKVLNDNAYLLQPADYLIMRLTGRIVNATFPQYGYSPWYKEILDRFDLSQTFIVPELVEPSNVIGKLLQNVARRLGLPEDVIVVAGAPDFAAALLGTNTLRPGVACDRAGTSEGITLCSDVEVHAPGLITTPFFIDGLWKISGLLTTSGKAIEWMASRVARYRSVKGLSLSNVKRPTGVIFLPHLVGERSPYWSPKLRGILFGLDLESNSKSLIVSAAEGVAFAVRHIVDEMRKAGARVETIRTTGGQATNELWNQIKADVLGMNVELVRPDAELFGCAILAISCLNGESFTQVAERLASVKKRFTPDPERHKLYNKFYEIYLELHERNLDLFERLEG</sequence>
<dbReference type="PIRSF" id="PIRSF000538">
    <property type="entry name" value="GlpK"/>
    <property type="match status" value="1"/>
</dbReference>
<comment type="similarity">
    <text evidence="1">Belongs to the FGGY kinase family.</text>
</comment>
<dbReference type="InterPro" id="IPR000577">
    <property type="entry name" value="Carb_kinase_FGGY"/>
</dbReference>
<dbReference type="STRING" id="1123384.AJ81_02740"/>
<evidence type="ECO:0000256" key="1">
    <source>
        <dbReference type="ARBA" id="ARBA00009156"/>
    </source>
</evidence>
<dbReference type="PaxDb" id="1123384-AJ81_02740"/>
<dbReference type="GO" id="GO:0016301">
    <property type="term" value="F:kinase activity"/>
    <property type="evidence" value="ECO:0007669"/>
    <property type="project" value="UniProtKB-KW"/>
</dbReference>
<gene>
    <name evidence="6" type="ORF">AJ81_02740</name>
</gene>
<evidence type="ECO:0000259" key="5">
    <source>
        <dbReference type="Pfam" id="PF02782"/>
    </source>
</evidence>
<feature type="domain" description="Carbohydrate kinase FGGY C-terminal" evidence="5">
    <location>
        <begin position="238"/>
        <end position="412"/>
    </location>
</feature>
<dbReference type="InterPro" id="IPR018484">
    <property type="entry name" value="FGGY_N"/>
</dbReference>
<dbReference type="OrthoDB" id="39631at2"/>
<organism evidence="6 7">
    <name type="scientific">Pseudothermotoga hypogea DSM 11164 = NBRC 106472</name>
    <dbReference type="NCBI Taxonomy" id="1123384"/>
    <lineage>
        <taxon>Bacteria</taxon>
        <taxon>Thermotogati</taxon>
        <taxon>Thermotogota</taxon>
        <taxon>Thermotogae</taxon>
        <taxon>Thermotogales</taxon>
        <taxon>Thermotogaceae</taxon>
        <taxon>Pseudothermotoga</taxon>
    </lineage>
</organism>
<dbReference type="CDD" id="cd00366">
    <property type="entry name" value="ASKHA_NBD_FGGY"/>
    <property type="match status" value="1"/>
</dbReference>
<accession>A0A0X1KQ10</accession>
<dbReference type="AlphaFoldDB" id="A0A0X1KQ10"/>
<keyword evidence="3 6" id="KW-0418">Kinase</keyword>
<dbReference type="InterPro" id="IPR043129">
    <property type="entry name" value="ATPase_NBD"/>
</dbReference>
<name>A0A0X1KQ10_9THEM</name>
<evidence type="ECO:0000313" key="6">
    <source>
        <dbReference type="EMBL" id="AJC73300.1"/>
    </source>
</evidence>
<dbReference type="PANTHER" id="PTHR43095">
    <property type="entry name" value="SUGAR KINASE"/>
    <property type="match status" value="1"/>
</dbReference>
<proteinExistence type="inferred from homology"/>
<dbReference type="KEGG" id="phy:AJ81_02740"/>
<dbReference type="InterPro" id="IPR018485">
    <property type="entry name" value="FGGY_C"/>
</dbReference>
<keyword evidence="7" id="KW-1185">Reference proteome</keyword>
<evidence type="ECO:0000259" key="4">
    <source>
        <dbReference type="Pfam" id="PF00370"/>
    </source>
</evidence>